<name>A0A2A4WYW3_9GAMM</name>
<dbReference type="PANTHER" id="PTHR35894:SF7">
    <property type="entry name" value="GENERAL SECRETION PATHWAY PROTEIN A-RELATED"/>
    <property type="match status" value="1"/>
</dbReference>
<dbReference type="PANTHER" id="PTHR35894">
    <property type="entry name" value="GENERAL SECRETION PATHWAY PROTEIN A-RELATED"/>
    <property type="match status" value="1"/>
</dbReference>
<feature type="domain" description="ORC1/DEAH AAA+ ATPase" evidence="1">
    <location>
        <begin position="45"/>
        <end position="176"/>
    </location>
</feature>
<evidence type="ECO:0000313" key="3">
    <source>
        <dbReference type="Proteomes" id="UP000218767"/>
    </source>
</evidence>
<dbReference type="Gene3D" id="3.40.50.300">
    <property type="entry name" value="P-loop containing nucleotide triphosphate hydrolases"/>
    <property type="match status" value="1"/>
</dbReference>
<reference evidence="3" key="1">
    <citation type="submission" date="2017-08" db="EMBL/GenBank/DDBJ databases">
        <title>A dynamic microbial community with high functional redundancy inhabits the cold, oxic subseafloor aquifer.</title>
        <authorList>
            <person name="Tully B.J."/>
            <person name="Wheat C.G."/>
            <person name="Glazer B.T."/>
            <person name="Huber J.A."/>
        </authorList>
    </citation>
    <scope>NUCLEOTIDE SEQUENCE [LARGE SCALE GENOMIC DNA]</scope>
</reference>
<dbReference type="InterPro" id="IPR049945">
    <property type="entry name" value="AAA_22"/>
</dbReference>
<dbReference type="Pfam" id="PF13401">
    <property type="entry name" value="AAA_22"/>
    <property type="match status" value="1"/>
</dbReference>
<dbReference type="AlphaFoldDB" id="A0A2A4WYW3"/>
<dbReference type="SUPFAM" id="SSF52540">
    <property type="entry name" value="P-loop containing nucleoside triphosphate hydrolases"/>
    <property type="match status" value="1"/>
</dbReference>
<dbReference type="GO" id="GO:0016887">
    <property type="term" value="F:ATP hydrolysis activity"/>
    <property type="evidence" value="ECO:0007669"/>
    <property type="project" value="InterPro"/>
</dbReference>
<dbReference type="EMBL" id="NVUL01000070">
    <property type="protein sequence ID" value="PCI75652.1"/>
    <property type="molecule type" value="Genomic_DNA"/>
</dbReference>
<sequence length="277" mass="31218">MYIQHFGLAQYPFSLTPNTRYFLKLASHQRAFDFIVESLQEESCFTKITGEVGTGKTMLCRKALNALEAVGNRYVTAFVPNPVLDEESIMYAIAEELKLGFDPAASYYEILKVISEELIRLSTLRRTTVLFIDEAQAMTEESLEAIRLLTTIEKDPGGPMPLQIILFGQPELDELLQRPALRELNRDLSASYNLASLDRNEVEAYLNHRLIKAGYNGSNLFTEKAVELIFRGSEGIPRLINILAHKALMVAFGKGDYALTDRHIKLAIEDTESAQQH</sequence>
<dbReference type="InterPro" id="IPR052026">
    <property type="entry name" value="ExeA_AAA_ATPase_DNA-bind"/>
</dbReference>
<evidence type="ECO:0000259" key="1">
    <source>
        <dbReference type="Pfam" id="PF13401"/>
    </source>
</evidence>
<gene>
    <name evidence="2" type="ORF">COB20_12340</name>
</gene>
<protein>
    <submittedName>
        <fullName evidence="2">AAA family ATPase</fullName>
    </submittedName>
</protein>
<accession>A0A2A4WYW3</accession>
<evidence type="ECO:0000313" key="2">
    <source>
        <dbReference type="EMBL" id="PCI75652.1"/>
    </source>
</evidence>
<dbReference type="Proteomes" id="UP000218767">
    <property type="component" value="Unassembled WGS sequence"/>
</dbReference>
<dbReference type="InterPro" id="IPR027417">
    <property type="entry name" value="P-loop_NTPase"/>
</dbReference>
<organism evidence="2 3">
    <name type="scientific">SAR86 cluster bacterium</name>
    <dbReference type="NCBI Taxonomy" id="2030880"/>
    <lineage>
        <taxon>Bacteria</taxon>
        <taxon>Pseudomonadati</taxon>
        <taxon>Pseudomonadota</taxon>
        <taxon>Gammaproteobacteria</taxon>
        <taxon>SAR86 cluster</taxon>
    </lineage>
</organism>
<comment type="caution">
    <text evidence="2">The sequence shown here is derived from an EMBL/GenBank/DDBJ whole genome shotgun (WGS) entry which is preliminary data.</text>
</comment>
<proteinExistence type="predicted"/>